<dbReference type="EMBL" id="PYDT01000008">
    <property type="protein sequence ID" value="THU53104.1"/>
    <property type="molecule type" value="Genomic_DNA"/>
</dbReference>
<keyword evidence="1" id="KW-0472">Membrane</keyword>
<dbReference type="STRING" id="52838.A0A4S8IXK3"/>
<dbReference type="Proteomes" id="UP000317650">
    <property type="component" value="Chromosome 10"/>
</dbReference>
<keyword evidence="1" id="KW-1133">Transmembrane helix</keyword>
<reference evidence="3 4" key="1">
    <citation type="journal article" date="2019" name="Nat. Plants">
        <title>Genome sequencing of Musa balbisiana reveals subgenome evolution and function divergence in polyploid bananas.</title>
        <authorList>
            <person name="Yao X."/>
        </authorList>
    </citation>
    <scope>NUCLEOTIDE SEQUENCE [LARGE SCALE GENOMIC DNA]</scope>
    <source>
        <strain evidence="4">cv. DH-PKW</strain>
        <tissue evidence="3">Leaves</tissue>
    </source>
</reference>
<dbReference type="PROSITE" id="PS50222">
    <property type="entry name" value="EF_HAND_2"/>
    <property type="match status" value="1"/>
</dbReference>
<sequence length="143" mass="16472">MRSRKEKPRAPHHGLSQQKRQEISIPIHLVWTLIIFWVSFFFVVALTLLICLVGSLDAKELNVAMRAMGFEVTEYIDYGWFSSSSLRFLGGAIDFDEFLYMMKAKIGESCSKKLTRAFRIIDQDGDEDADAEEFMRILRSCGH</sequence>
<dbReference type="InterPro" id="IPR011992">
    <property type="entry name" value="EF-hand-dom_pair"/>
</dbReference>
<dbReference type="AlphaFoldDB" id="A0A4S8IXK3"/>
<dbReference type="Gene3D" id="1.10.238.10">
    <property type="entry name" value="EF-hand"/>
    <property type="match status" value="1"/>
</dbReference>
<feature type="domain" description="EF-hand" evidence="2">
    <location>
        <begin position="109"/>
        <end position="143"/>
    </location>
</feature>
<protein>
    <recommendedName>
        <fullName evidence="2">EF-hand domain-containing protein</fullName>
    </recommendedName>
</protein>
<accession>A0A4S8IXK3</accession>
<proteinExistence type="predicted"/>
<keyword evidence="1" id="KW-0812">Transmembrane</keyword>
<comment type="caution">
    <text evidence="3">The sequence shown here is derived from an EMBL/GenBank/DDBJ whole genome shotgun (WGS) entry which is preliminary data.</text>
</comment>
<name>A0A4S8IXK3_MUSBA</name>
<evidence type="ECO:0000313" key="4">
    <source>
        <dbReference type="Proteomes" id="UP000317650"/>
    </source>
</evidence>
<keyword evidence="4" id="KW-1185">Reference proteome</keyword>
<organism evidence="3 4">
    <name type="scientific">Musa balbisiana</name>
    <name type="common">Banana</name>
    <dbReference type="NCBI Taxonomy" id="52838"/>
    <lineage>
        <taxon>Eukaryota</taxon>
        <taxon>Viridiplantae</taxon>
        <taxon>Streptophyta</taxon>
        <taxon>Embryophyta</taxon>
        <taxon>Tracheophyta</taxon>
        <taxon>Spermatophyta</taxon>
        <taxon>Magnoliopsida</taxon>
        <taxon>Liliopsida</taxon>
        <taxon>Zingiberales</taxon>
        <taxon>Musaceae</taxon>
        <taxon>Musa</taxon>
    </lineage>
</organism>
<dbReference type="InterPro" id="IPR002048">
    <property type="entry name" value="EF_hand_dom"/>
</dbReference>
<evidence type="ECO:0000256" key="1">
    <source>
        <dbReference type="SAM" id="Phobius"/>
    </source>
</evidence>
<dbReference type="SUPFAM" id="SSF47473">
    <property type="entry name" value="EF-hand"/>
    <property type="match status" value="1"/>
</dbReference>
<feature type="transmembrane region" description="Helical" evidence="1">
    <location>
        <begin position="29"/>
        <end position="56"/>
    </location>
</feature>
<evidence type="ECO:0000313" key="3">
    <source>
        <dbReference type="EMBL" id="THU53104.1"/>
    </source>
</evidence>
<dbReference type="GO" id="GO:0005509">
    <property type="term" value="F:calcium ion binding"/>
    <property type="evidence" value="ECO:0007669"/>
    <property type="project" value="InterPro"/>
</dbReference>
<evidence type="ECO:0000259" key="2">
    <source>
        <dbReference type="PROSITE" id="PS50222"/>
    </source>
</evidence>
<gene>
    <name evidence="3" type="ORF">C4D60_Mb10t10910</name>
</gene>